<organism evidence="5 6">
    <name type="scientific">Tilletia laevis</name>
    <dbReference type="NCBI Taxonomy" id="157183"/>
    <lineage>
        <taxon>Eukaryota</taxon>
        <taxon>Fungi</taxon>
        <taxon>Dikarya</taxon>
        <taxon>Basidiomycota</taxon>
        <taxon>Ustilaginomycotina</taxon>
        <taxon>Exobasidiomycetes</taxon>
        <taxon>Tilletiales</taxon>
        <taxon>Tilletiaceae</taxon>
        <taxon>Tilletia</taxon>
    </lineage>
</organism>
<dbReference type="InterPro" id="IPR051159">
    <property type="entry name" value="Hexapeptide_acetyltransf"/>
</dbReference>
<evidence type="ECO:0000256" key="2">
    <source>
        <dbReference type="ARBA" id="ARBA00022679"/>
    </source>
</evidence>
<protein>
    <recommendedName>
        <fullName evidence="4">Maltose/galactoside acetyltransferase domain-containing protein</fullName>
    </recommendedName>
</protein>
<evidence type="ECO:0000256" key="1">
    <source>
        <dbReference type="ARBA" id="ARBA00007274"/>
    </source>
</evidence>
<evidence type="ECO:0000259" key="4">
    <source>
        <dbReference type="SMART" id="SM01266"/>
    </source>
</evidence>
<keyword evidence="2" id="KW-0808">Transferase</keyword>
<dbReference type="AlphaFoldDB" id="A0A9N8LBJ4"/>
<comment type="caution">
    <text evidence="5">The sequence shown here is derived from an EMBL/GenBank/DDBJ whole genome shotgun (WGS) entry which is preliminary data.</text>
</comment>
<sequence>MSKTTDRYSELDRKFADRFDQLSQTEKALLGLPYIANDPPLITARLRARRLLYRFNHSQVSPTDPPALQPGERAQGVGASADDTSSANRGVEFDAMGPERRAILADLLGVEVSTLARVEIEPPFFCDYGTNIHLGGSFAANTNVTILDCADVHIGTGTVFGPFVQLYGGTHSTAIAEREHGLERALPIKVGSNCWLGGCTVVNAGVSIGNNCTIGCNSVVTRDIPDNSIAVGSPARVIRTLEAWELPRGAEGWEVAAKGLGREAQAASSKE</sequence>
<dbReference type="Pfam" id="PF12464">
    <property type="entry name" value="Mac"/>
    <property type="match status" value="1"/>
</dbReference>
<dbReference type="SMART" id="SM01266">
    <property type="entry name" value="Mac"/>
    <property type="match status" value="1"/>
</dbReference>
<name>A0A9N8LBJ4_9BASI</name>
<dbReference type="GO" id="GO:0016407">
    <property type="term" value="F:acetyltransferase activity"/>
    <property type="evidence" value="ECO:0007669"/>
    <property type="project" value="InterPro"/>
</dbReference>
<dbReference type="InterPro" id="IPR024688">
    <property type="entry name" value="Mac_dom"/>
</dbReference>
<dbReference type="GO" id="GO:0008374">
    <property type="term" value="F:O-acyltransferase activity"/>
    <property type="evidence" value="ECO:0007669"/>
    <property type="project" value="TreeGrafter"/>
</dbReference>
<dbReference type="EMBL" id="CAJHJF010000715">
    <property type="protein sequence ID" value="CAD6905559.1"/>
    <property type="molecule type" value="Genomic_DNA"/>
</dbReference>
<proteinExistence type="inferred from homology"/>
<dbReference type="PANTHER" id="PTHR23416">
    <property type="entry name" value="SIALIC ACID SYNTHASE-RELATED"/>
    <property type="match status" value="1"/>
</dbReference>
<evidence type="ECO:0000313" key="6">
    <source>
        <dbReference type="Proteomes" id="UP000836404"/>
    </source>
</evidence>
<comment type="similarity">
    <text evidence="1">Belongs to the transferase hexapeptide repeat family.</text>
</comment>
<dbReference type="SUPFAM" id="SSF51161">
    <property type="entry name" value="Trimeric LpxA-like enzymes"/>
    <property type="match status" value="1"/>
</dbReference>
<reference evidence="5 6" key="1">
    <citation type="submission" date="2020-10" db="EMBL/GenBank/DDBJ databases">
        <authorList>
            <person name="Sedaghatjoo S."/>
        </authorList>
    </citation>
    <scope>NUCLEOTIDE SEQUENCE [LARGE SCALE GENOMIC DNA]</scope>
    <source>
        <strain evidence="5 6">LLFL</strain>
    </source>
</reference>
<evidence type="ECO:0000313" key="5">
    <source>
        <dbReference type="EMBL" id="CAD6905559.1"/>
    </source>
</evidence>
<dbReference type="PANTHER" id="PTHR23416:SF23">
    <property type="entry name" value="ACETYLTRANSFERASE C18B11.09C-RELATED"/>
    <property type="match status" value="1"/>
</dbReference>
<dbReference type="Gene3D" id="2.160.10.10">
    <property type="entry name" value="Hexapeptide repeat proteins"/>
    <property type="match status" value="1"/>
</dbReference>
<keyword evidence="6" id="KW-1185">Reference proteome</keyword>
<dbReference type="Pfam" id="PF00132">
    <property type="entry name" value="Hexapep"/>
    <property type="match status" value="1"/>
</dbReference>
<dbReference type="Proteomes" id="UP000836404">
    <property type="component" value="Unassembled WGS sequence"/>
</dbReference>
<feature type="region of interest" description="Disordered" evidence="3">
    <location>
        <begin position="59"/>
        <end position="87"/>
    </location>
</feature>
<gene>
    <name evidence="5" type="ORF">JKILLFL_G6777</name>
</gene>
<dbReference type="InterPro" id="IPR011004">
    <property type="entry name" value="Trimer_LpxA-like_sf"/>
</dbReference>
<dbReference type="InterPro" id="IPR001451">
    <property type="entry name" value="Hexapep"/>
</dbReference>
<dbReference type="CDD" id="cd03357">
    <property type="entry name" value="LbH_MAT_GAT"/>
    <property type="match status" value="1"/>
</dbReference>
<feature type="domain" description="Maltose/galactoside acetyltransferase" evidence="4">
    <location>
        <begin position="25"/>
        <end position="112"/>
    </location>
</feature>
<accession>A0A9N8LBJ4</accession>
<evidence type="ECO:0000256" key="3">
    <source>
        <dbReference type="SAM" id="MobiDB-lite"/>
    </source>
</evidence>